<dbReference type="GO" id="GO:0016758">
    <property type="term" value="F:hexosyltransferase activity"/>
    <property type="evidence" value="ECO:0007669"/>
    <property type="project" value="UniProtKB-UniRule"/>
</dbReference>
<comment type="similarity">
    <text evidence="3 12">Belongs to the glycosyltransferase 2 family. OpgH subfamily.</text>
</comment>
<dbReference type="NCBIfam" id="NF003962">
    <property type="entry name" value="PRK05454.2-5"/>
    <property type="match status" value="1"/>
</dbReference>
<sequence length="720" mass="78696">MDAVSGADMPRRNAPPLSPGTEMPPSAPPFLPRESRLDMPGQALKGDARKDPPEASRPRYLLLRRAFILLATLAMTAIAADQMYLVLSVSSLTLLEGAILVLFVAMFAWIAFSFANAFTGFVLTLSGPDTSLGIDPRAPLPELHHRHALLVPTYNENPARLFARLQATWESIADTRQGNGFDVFVLSDTTDPAIWINEEEQYLALIARIPSGRIFYRHRRDNVARKAGNIGDWVTRFGGAYESMVILDADSLMTGDAVVRLASALERHPEVALVQTLPVIVNGTSVFARLQQFAGRLYGPMLARGIAWWFGTESNYWGHNAAIRVKAFAAHAGLPELTGRKPFGGHILSHDFVEAALMRRGGWAVVMAPSLPGSYEETPPSITEFAARDRRWCQGNLQHLKVLPARGLHPVSRLHFLIGIGAYITAPMWLVFLIIGILISLQAHFIRPEYFPKGFTLFPVWPAEDPIRAAYVFGATMGMLILPKLLAMIATLVRGGERRSFGGGIRLIAGVIVEIVLSALIAPSMMVFQSSAVFSVLAGRDSGWQVQRRDDGSLPFAELMHRYGPLTLVGLILAAAAYAVSFSLFLWMTPVTIGLSLAMPLAALTARKGLGPVMVAPEERTPPAVLVRANTLATELGATETPIAEMLRRRTEVTDAHLSQLAPPPPHRPGDIDRDLVIAKARLAEFDSLDQAMALLSAREKRSILSDPDAFRSLMALARK</sequence>
<evidence type="ECO:0000256" key="2">
    <source>
        <dbReference type="ARBA" id="ARBA00005001"/>
    </source>
</evidence>
<comment type="function">
    <text evidence="12">Involved in the biosynthesis of osmoregulated periplasmic glucans (OPGs).</text>
</comment>
<feature type="domain" description="Glycosyltransferase 2-like" evidence="14">
    <location>
        <begin position="245"/>
        <end position="435"/>
    </location>
</feature>
<dbReference type="CDD" id="cd04191">
    <property type="entry name" value="Glucan_BSP_MdoH"/>
    <property type="match status" value="1"/>
</dbReference>
<dbReference type="InterPro" id="IPR050321">
    <property type="entry name" value="Glycosyltr_2/OpgH_subfam"/>
</dbReference>
<dbReference type="InterPro" id="IPR029044">
    <property type="entry name" value="Nucleotide-diphossugar_trans"/>
</dbReference>
<evidence type="ECO:0000313" key="16">
    <source>
        <dbReference type="Proteomes" id="UP000263993"/>
    </source>
</evidence>
<evidence type="ECO:0000256" key="10">
    <source>
        <dbReference type="ARBA" id="ARBA00022989"/>
    </source>
</evidence>
<evidence type="ECO:0000256" key="5">
    <source>
        <dbReference type="ARBA" id="ARBA00022475"/>
    </source>
</evidence>
<protein>
    <recommendedName>
        <fullName evidence="4 12">Glucans biosynthesis glucosyltransferase H</fullName>
        <ecNumber evidence="12">2.4.1.-</ecNumber>
    </recommendedName>
</protein>
<evidence type="ECO:0000256" key="6">
    <source>
        <dbReference type="ARBA" id="ARBA00022519"/>
    </source>
</evidence>
<dbReference type="PANTHER" id="PTHR43867">
    <property type="entry name" value="CELLULOSE SYNTHASE CATALYTIC SUBUNIT A [UDP-FORMING]"/>
    <property type="match status" value="1"/>
</dbReference>
<dbReference type="SUPFAM" id="SSF53448">
    <property type="entry name" value="Nucleotide-diphospho-sugar transferases"/>
    <property type="match status" value="1"/>
</dbReference>
<keyword evidence="9 12" id="KW-0812">Transmembrane</keyword>
<evidence type="ECO:0000256" key="13">
    <source>
        <dbReference type="SAM" id="MobiDB-lite"/>
    </source>
</evidence>
<comment type="subcellular location">
    <subcellularLocation>
        <location evidence="1">Cell inner membrane</location>
        <topology evidence="1">Multi-pass membrane protein</topology>
    </subcellularLocation>
    <subcellularLocation>
        <location evidence="12">Cell membrane</location>
        <topology evidence="12">Multi-pass membrane protein</topology>
    </subcellularLocation>
</comment>
<evidence type="ECO:0000256" key="8">
    <source>
        <dbReference type="ARBA" id="ARBA00022679"/>
    </source>
</evidence>
<dbReference type="PANTHER" id="PTHR43867:SF5">
    <property type="entry name" value="GLUCANS BIOSYNTHESIS GLUCOSYLTRANSFERASE H"/>
    <property type="match status" value="1"/>
</dbReference>
<dbReference type="GO" id="GO:0009250">
    <property type="term" value="P:glucan biosynthetic process"/>
    <property type="evidence" value="ECO:0007669"/>
    <property type="project" value="UniProtKB-UniRule"/>
</dbReference>
<feature type="transmembrane region" description="Helical" evidence="12">
    <location>
        <begin position="469"/>
        <end position="493"/>
    </location>
</feature>
<feature type="transmembrane region" description="Helical" evidence="12">
    <location>
        <begin position="99"/>
        <end position="123"/>
    </location>
</feature>
<keyword evidence="7 12" id="KW-0328">Glycosyltransferase</keyword>
<dbReference type="InterPro" id="IPR023725">
    <property type="entry name" value="Glucans_biosynth_gluTrFase_H"/>
</dbReference>
<evidence type="ECO:0000256" key="7">
    <source>
        <dbReference type="ARBA" id="ARBA00022676"/>
    </source>
</evidence>
<dbReference type="OrthoDB" id="9775281at2"/>
<dbReference type="UniPathway" id="UPA00637"/>
<comment type="caution">
    <text evidence="15">The sequence shown here is derived from an EMBL/GenBank/DDBJ whole genome shotgun (WGS) entry which is preliminary data.</text>
</comment>
<keyword evidence="6" id="KW-0997">Cell inner membrane</keyword>
<feature type="transmembrane region" description="Helical" evidence="12">
    <location>
        <begin position="66"/>
        <end position="87"/>
    </location>
</feature>
<accession>A0A371B3V8</accession>
<feature type="transmembrane region" description="Helical" evidence="12">
    <location>
        <begin position="416"/>
        <end position="441"/>
    </location>
</feature>
<organism evidence="15 16">
    <name type="scientific">Undibacter mobilis</name>
    <dbReference type="NCBI Taxonomy" id="2292256"/>
    <lineage>
        <taxon>Bacteria</taxon>
        <taxon>Pseudomonadati</taxon>
        <taxon>Pseudomonadota</taxon>
        <taxon>Alphaproteobacteria</taxon>
        <taxon>Hyphomicrobiales</taxon>
        <taxon>Nitrobacteraceae</taxon>
        <taxon>Undibacter</taxon>
    </lineage>
</organism>
<dbReference type="AlphaFoldDB" id="A0A371B3V8"/>
<reference evidence="16" key="1">
    <citation type="submission" date="2018-08" db="EMBL/GenBank/DDBJ databases">
        <authorList>
            <person name="Kim S.-J."/>
            <person name="Jung G.-Y."/>
        </authorList>
    </citation>
    <scope>NUCLEOTIDE SEQUENCE [LARGE SCALE GENOMIC DNA]</scope>
    <source>
        <strain evidence="16">GY_H</strain>
    </source>
</reference>
<evidence type="ECO:0000256" key="9">
    <source>
        <dbReference type="ARBA" id="ARBA00022692"/>
    </source>
</evidence>
<evidence type="ECO:0000259" key="14">
    <source>
        <dbReference type="Pfam" id="PF13632"/>
    </source>
</evidence>
<keyword evidence="5 12" id="KW-1003">Cell membrane</keyword>
<evidence type="ECO:0000256" key="3">
    <source>
        <dbReference type="ARBA" id="ARBA00009337"/>
    </source>
</evidence>
<evidence type="ECO:0000313" key="15">
    <source>
        <dbReference type="EMBL" id="RDV02187.1"/>
    </source>
</evidence>
<feature type="region of interest" description="Disordered" evidence="13">
    <location>
        <begin position="1"/>
        <end position="53"/>
    </location>
</feature>
<feature type="transmembrane region" description="Helical" evidence="12">
    <location>
        <begin position="505"/>
        <end position="528"/>
    </location>
</feature>
<dbReference type="HAMAP" id="MF_01072">
    <property type="entry name" value="MdoH_OpgH"/>
    <property type="match status" value="1"/>
</dbReference>
<dbReference type="Proteomes" id="UP000263993">
    <property type="component" value="Unassembled WGS sequence"/>
</dbReference>
<dbReference type="Gene3D" id="3.90.550.10">
    <property type="entry name" value="Spore Coat Polysaccharide Biosynthesis Protein SpsA, Chain A"/>
    <property type="match status" value="1"/>
</dbReference>
<evidence type="ECO:0000256" key="11">
    <source>
        <dbReference type="ARBA" id="ARBA00023136"/>
    </source>
</evidence>
<comment type="pathway">
    <text evidence="2 12">Glycan metabolism; osmoregulated periplasmic glucan (OPG) biosynthesis.</text>
</comment>
<dbReference type="NCBIfam" id="NF003958">
    <property type="entry name" value="PRK05454.2-1"/>
    <property type="match status" value="1"/>
</dbReference>
<proteinExistence type="inferred from homology"/>
<dbReference type="EC" id="2.4.1.-" evidence="12"/>
<evidence type="ECO:0000256" key="4">
    <source>
        <dbReference type="ARBA" id="ARBA00020585"/>
    </source>
</evidence>
<keyword evidence="11 12" id="KW-0472">Membrane</keyword>
<dbReference type="EMBL" id="QRGO01000002">
    <property type="protein sequence ID" value="RDV02187.1"/>
    <property type="molecule type" value="Genomic_DNA"/>
</dbReference>
<keyword evidence="10 12" id="KW-1133">Transmembrane helix</keyword>
<evidence type="ECO:0000256" key="12">
    <source>
        <dbReference type="HAMAP-Rule" id="MF_01072"/>
    </source>
</evidence>
<dbReference type="NCBIfam" id="NF003956">
    <property type="entry name" value="PRK05454.1-3"/>
    <property type="match status" value="1"/>
</dbReference>
<evidence type="ECO:0000256" key="1">
    <source>
        <dbReference type="ARBA" id="ARBA00004429"/>
    </source>
</evidence>
<gene>
    <name evidence="12" type="primary">opgH</name>
    <name evidence="15" type="ORF">DXH78_16485</name>
</gene>
<dbReference type="InterPro" id="IPR001173">
    <property type="entry name" value="Glyco_trans_2-like"/>
</dbReference>
<keyword evidence="16" id="KW-1185">Reference proteome</keyword>
<dbReference type="Pfam" id="PF13632">
    <property type="entry name" value="Glyco_trans_2_3"/>
    <property type="match status" value="1"/>
</dbReference>
<feature type="transmembrane region" description="Helical" evidence="12">
    <location>
        <begin position="563"/>
        <end position="587"/>
    </location>
</feature>
<name>A0A371B3V8_9BRAD</name>
<dbReference type="GO" id="GO:0005886">
    <property type="term" value="C:plasma membrane"/>
    <property type="evidence" value="ECO:0007669"/>
    <property type="project" value="UniProtKB-SubCell"/>
</dbReference>
<keyword evidence="8 12" id="KW-0808">Transferase</keyword>